<evidence type="ECO:0000313" key="1">
    <source>
        <dbReference type="EMBL" id="VEL42691.1"/>
    </source>
</evidence>
<evidence type="ECO:0000313" key="2">
    <source>
        <dbReference type="Proteomes" id="UP000784294"/>
    </source>
</evidence>
<dbReference type="OrthoDB" id="10287456at2759"/>
<reference evidence="1" key="1">
    <citation type="submission" date="2018-11" db="EMBL/GenBank/DDBJ databases">
        <authorList>
            <consortium name="Pathogen Informatics"/>
        </authorList>
    </citation>
    <scope>NUCLEOTIDE SEQUENCE</scope>
</reference>
<protein>
    <submittedName>
        <fullName evidence="1">Uncharacterized protein</fullName>
    </submittedName>
</protein>
<dbReference type="EMBL" id="CAAALY010275887">
    <property type="protein sequence ID" value="VEL42691.1"/>
    <property type="molecule type" value="Genomic_DNA"/>
</dbReference>
<proteinExistence type="predicted"/>
<dbReference type="AlphaFoldDB" id="A0A3S5BW12"/>
<organism evidence="1 2">
    <name type="scientific">Protopolystoma xenopodis</name>
    <dbReference type="NCBI Taxonomy" id="117903"/>
    <lineage>
        <taxon>Eukaryota</taxon>
        <taxon>Metazoa</taxon>
        <taxon>Spiralia</taxon>
        <taxon>Lophotrochozoa</taxon>
        <taxon>Platyhelminthes</taxon>
        <taxon>Monogenea</taxon>
        <taxon>Polyopisthocotylea</taxon>
        <taxon>Polystomatidea</taxon>
        <taxon>Polystomatidae</taxon>
        <taxon>Protopolystoma</taxon>
    </lineage>
</organism>
<accession>A0A3S5BW12</accession>
<keyword evidence="2" id="KW-1185">Reference proteome</keyword>
<gene>
    <name evidence="1" type="ORF">PXEA_LOCUS36131</name>
</gene>
<comment type="caution">
    <text evidence="1">The sequence shown here is derived from an EMBL/GenBank/DDBJ whole genome shotgun (WGS) entry which is preliminary data.</text>
</comment>
<name>A0A3S5BW12_9PLAT</name>
<sequence length="72" mass="7827">MHCGKRALSAISISCSDIQFPRRPLTPGFGVGMVSLRCRVEMNVFDSTLATSAGSVRASQQFLYALSRFMAP</sequence>
<dbReference type="Proteomes" id="UP000784294">
    <property type="component" value="Unassembled WGS sequence"/>
</dbReference>